<evidence type="ECO:0000313" key="3">
    <source>
        <dbReference type="EMBL" id="MCW3785991.1"/>
    </source>
</evidence>
<feature type="transmembrane region" description="Helical" evidence="2">
    <location>
        <begin position="369"/>
        <end position="389"/>
    </location>
</feature>
<reference evidence="3" key="1">
    <citation type="submission" date="2022-10" db="EMBL/GenBank/DDBJ databases">
        <authorList>
            <person name="Yu W.X."/>
        </authorList>
    </citation>
    <scope>NUCLEOTIDE SEQUENCE</scope>
    <source>
        <strain evidence="3">AAT</strain>
    </source>
</reference>
<organism evidence="3 4">
    <name type="scientific">Plebeiibacterium sediminum</name>
    <dbReference type="NCBI Taxonomy" id="2992112"/>
    <lineage>
        <taxon>Bacteria</taxon>
        <taxon>Pseudomonadati</taxon>
        <taxon>Bacteroidota</taxon>
        <taxon>Bacteroidia</taxon>
        <taxon>Marinilabiliales</taxon>
        <taxon>Marinilabiliaceae</taxon>
        <taxon>Plebeiibacterium</taxon>
    </lineage>
</organism>
<dbReference type="Proteomes" id="UP001209229">
    <property type="component" value="Unassembled WGS sequence"/>
</dbReference>
<feature type="transmembrane region" description="Helical" evidence="2">
    <location>
        <begin position="141"/>
        <end position="165"/>
    </location>
</feature>
<proteinExistence type="predicted"/>
<feature type="transmembrane region" description="Helical" evidence="2">
    <location>
        <begin position="191"/>
        <end position="215"/>
    </location>
</feature>
<dbReference type="Pfam" id="PF03929">
    <property type="entry name" value="PepSY_TM"/>
    <property type="match status" value="1"/>
</dbReference>
<feature type="compositionally biased region" description="Polar residues" evidence="1">
    <location>
        <begin position="234"/>
        <end position="261"/>
    </location>
</feature>
<keyword evidence="2" id="KW-0812">Transmembrane</keyword>
<feature type="region of interest" description="Disordered" evidence="1">
    <location>
        <begin position="234"/>
        <end position="271"/>
    </location>
</feature>
<dbReference type="RefSeq" id="WP_301189563.1">
    <property type="nucleotide sequence ID" value="NZ_JAPDPJ010000009.1"/>
</dbReference>
<sequence length="398" mass="45857">MKYFLRQVHLWLSLPFGLMIILLCATGAILVFQTEWLKLFTPDHYYVEEVLDHTIPLNELIPAVEDQLPDSLTLGAVTISANPKENYTFDLAGLRHASVMVDPYSGKVRDISLPGQGGFFWSVFRLHRWLMMPLKRDEISWGKLIVGISTIMFLIILITGIIIWIPKSIKMLKNRLTVKWNKGSYRRWYDFHLASGIYASIFLIAFCITGLTWSFDWYRDGVFKLMGVEVTSNNPHAQAHQPQKAKTQTSEGTKSNPNSKRNNQKQHDDTQHTDVDLAVDKYAIWDKVVKSLAKEHPDFSLISVNDEMALLAIDGAENTRSADRYLYDPKTGDITNVQYNKDFQTRRSKVFSWIYKIHVGKWAGFFSKFLSFIACIIGIALTVTGYYMYFKKKMIRIK</sequence>
<dbReference type="InterPro" id="IPR005625">
    <property type="entry name" value="PepSY-ass_TM"/>
</dbReference>
<gene>
    <name evidence="3" type="ORF">OM075_05900</name>
</gene>
<dbReference type="PANTHER" id="PTHR34219">
    <property type="entry name" value="IRON-REGULATED INNER MEMBRANE PROTEIN-RELATED"/>
    <property type="match status" value="1"/>
</dbReference>
<dbReference type="EMBL" id="JAPDPJ010000009">
    <property type="protein sequence ID" value="MCW3785991.1"/>
    <property type="molecule type" value="Genomic_DNA"/>
</dbReference>
<evidence type="ECO:0000256" key="1">
    <source>
        <dbReference type="SAM" id="MobiDB-lite"/>
    </source>
</evidence>
<keyword evidence="2" id="KW-1133">Transmembrane helix</keyword>
<evidence type="ECO:0000313" key="4">
    <source>
        <dbReference type="Proteomes" id="UP001209229"/>
    </source>
</evidence>
<name>A0AAE3M2X8_9BACT</name>
<accession>A0AAE3M2X8</accession>
<evidence type="ECO:0000256" key="2">
    <source>
        <dbReference type="SAM" id="Phobius"/>
    </source>
</evidence>
<feature type="transmembrane region" description="Helical" evidence="2">
    <location>
        <begin position="12"/>
        <end position="32"/>
    </location>
</feature>
<dbReference type="AlphaFoldDB" id="A0AAE3M2X8"/>
<keyword evidence="4" id="KW-1185">Reference proteome</keyword>
<dbReference type="PANTHER" id="PTHR34219:SF3">
    <property type="entry name" value="BLL7967 PROTEIN"/>
    <property type="match status" value="1"/>
</dbReference>
<keyword evidence="2" id="KW-0472">Membrane</keyword>
<comment type="caution">
    <text evidence="3">The sequence shown here is derived from an EMBL/GenBank/DDBJ whole genome shotgun (WGS) entry which is preliminary data.</text>
</comment>
<protein>
    <submittedName>
        <fullName evidence="3">PepSY domain-containing protein</fullName>
    </submittedName>
</protein>